<evidence type="ECO:0000259" key="3">
    <source>
        <dbReference type="Pfam" id="PF13490"/>
    </source>
</evidence>
<sequence>MDMRPKRRRRGERGLNCLRVARVLRAYLDGETDDATARRVAAHLEDCRRRGLEARTYREIKNALARCTEPEPATIDRLRGFTENLLKDGHDGTWPPAR</sequence>
<comment type="caution">
    <text evidence="4">The sequence shown here is derived from an EMBL/GenBank/DDBJ whole genome shotgun (WGS) entry which is preliminary data.</text>
</comment>
<accession>A0ABT3TXF6</accession>
<dbReference type="RefSeq" id="WP_266601314.1">
    <property type="nucleotide sequence ID" value="NZ_JAPHNL010000233.1"/>
</dbReference>
<reference evidence="4" key="1">
    <citation type="submission" date="2022-10" db="EMBL/GenBank/DDBJ databases">
        <title>Streptomyces beihaiensis sp. nov., a chitin degrading actinobacterium, isolated from shrimp pond soil.</title>
        <authorList>
            <person name="Xie J."/>
            <person name="Shen N."/>
        </authorList>
    </citation>
    <scope>NUCLEOTIDE SEQUENCE</scope>
    <source>
        <strain evidence="4">GXMU-J5</strain>
    </source>
</reference>
<organism evidence="4 5">
    <name type="scientific">Streptomyces beihaiensis</name>
    <dbReference type="NCBI Taxonomy" id="2984495"/>
    <lineage>
        <taxon>Bacteria</taxon>
        <taxon>Bacillati</taxon>
        <taxon>Actinomycetota</taxon>
        <taxon>Actinomycetes</taxon>
        <taxon>Kitasatosporales</taxon>
        <taxon>Streptomycetaceae</taxon>
        <taxon>Streptomyces</taxon>
    </lineage>
</organism>
<protein>
    <submittedName>
        <fullName evidence="4">Zf-HC2 domain-containing protein</fullName>
    </submittedName>
</protein>
<evidence type="ECO:0000256" key="1">
    <source>
        <dbReference type="ARBA" id="ARBA00023015"/>
    </source>
</evidence>
<dbReference type="EMBL" id="JAPHNL010000233">
    <property type="protein sequence ID" value="MCX3061732.1"/>
    <property type="molecule type" value="Genomic_DNA"/>
</dbReference>
<name>A0ABT3TXF6_9ACTN</name>
<dbReference type="Proteomes" id="UP001163064">
    <property type="component" value="Unassembled WGS sequence"/>
</dbReference>
<feature type="domain" description="Putative zinc-finger" evidence="3">
    <location>
        <begin position="17"/>
        <end position="48"/>
    </location>
</feature>
<keyword evidence="2" id="KW-0804">Transcription</keyword>
<evidence type="ECO:0000256" key="2">
    <source>
        <dbReference type="ARBA" id="ARBA00023163"/>
    </source>
</evidence>
<evidence type="ECO:0000313" key="5">
    <source>
        <dbReference type="Proteomes" id="UP001163064"/>
    </source>
</evidence>
<gene>
    <name evidence="4" type="ORF">OFY01_18580</name>
</gene>
<dbReference type="Gene3D" id="1.10.10.1320">
    <property type="entry name" value="Anti-sigma factor, zinc-finger domain"/>
    <property type="match status" value="1"/>
</dbReference>
<keyword evidence="1" id="KW-0805">Transcription regulation</keyword>
<dbReference type="Pfam" id="PF13490">
    <property type="entry name" value="zf-HC2"/>
    <property type="match status" value="1"/>
</dbReference>
<dbReference type="InterPro" id="IPR027383">
    <property type="entry name" value="Znf_put"/>
</dbReference>
<dbReference type="InterPro" id="IPR041916">
    <property type="entry name" value="Anti_sigma_zinc_sf"/>
</dbReference>
<evidence type="ECO:0000313" key="4">
    <source>
        <dbReference type="EMBL" id="MCX3061732.1"/>
    </source>
</evidence>
<keyword evidence="5" id="KW-1185">Reference proteome</keyword>
<proteinExistence type="predicted"/>